<sequence>MFRARFTMGSRSRGRGLPWWLTLLAYPMGLLDGYLLSIWMRRRQQQEPAS</sequence>
<gene>
    <name evidence="2" type="ORF">MOHU_02830</name>
</gene>
<reference evidence="2 3" key="1">
    <citation type="submission" date="2018-03" db="EMBL/GenBank/DDBJ databases">
        <title>Genome sequence of Moorella humiferrea DSM 23265.</title>
        <authorList>
            <person name="Poehlein A."/>
            <person name="Daniel R."/>
        </authorList>
    </citation>
    <scope>NUCLEOTIDE SEQUENCE [LARGE SCALE GENOMIC DNA]</scope>
    <source>
        <strain evidence="2 3">DSM 23265</strain>
    </source>
</reference>
<dbReference type="EMBL" id="PVXM01000004">
    <property type="protein sequence ID" value="PRR75519.1"/>
    <property type="molecule type" value="Genomic_DNA"/>
</dbReference>
<protein>
    <submittedName>
        <fullName evidence="2">Uncharacterized protein</fullName>
    </submittedName>
</protein>
<keyword evidence="1" id="KW-1133">Transmembrane helix</keyword>
<name>A0A2T0AXI6_9FIRM</name>
<keyword evidence="3" id="KW-1185">Reference proteome</keyword>
<proteinExistence type="predicted"/>
<keyword evidence="1" id="KW-0472">Membrane</keyword>
<feature type="transmembrane region" description="Helical" evidence="1">
    <location>
        <begin position="20"/>
        <end position="40"/>
    </location>
</feature>
<keyword evidence="1" id="KW-0812">Transmembrane</keyword>
<evidence type="ECO:0000313" key="3">
    <source>
        <dbReference type="Proteomes" id="UP000238415"/>
    </source>
</evidence>
<dbReference type="AlphaFoldDB" id="A0A2T0AXI6"/>
<organism evidence="2 3">
    <name type="scientific">Neomoorella humiferrea</name>
    <dbReference type="NCBI Taxonomy" id="676965"/>
    <lineage>
        <taxon>Bacteria</taxon>
        <taxon>Bacillati</taxon>
        <taxon>Bacillota</taxon>
        <taxon>Clostridia</taxon>
        <taxon>Neomoorellales</taxon>
        <taxon>Neomoorellaceae</taxon>
        <taxon>Neomoorella</taxon>
    </lineage>
</organism>
<accession>A0A2T0AXI6</accession>
<evidence type="ECO:0000256" key="1">
    <source>
        <dbReference type="SAM" id="Phobius"/>
    </source>
</evidence>
<dbReference type="Proteomes" id="UP000238415">
    <property type="component" value="Unassembled WGS sequence"/>
</dbReference>
<evidence type="ECO:0000313" key="2">
    <source>
        <dbReference type="EMBL" id="PRR75519.1"/>
    </source>
</evidence>
<comment type="caution">
    <text evidence="2">The sequence shown here is derived from an EMBL/GenBank/DDBJ whole genome shotgun (WGS) entry which is preliminary data.</text>
</comment>
<dbReference type="RefSeq" id="WP_170066122.1">
    <property type="nucleotide sequence ID" value="NZ_CP136418.1"/>
</dbReference>